<keyword evidence="3" id="KW-0418">Kinase</keyword>
<proteinExistence type="predicted"/>
<evidence type="ECO:0000259" key="6">
    <source>
        <dbReference type="Pfam" id="PF00370"/>
    </source>
</evidence>
<accession>A0A0F9HYI8</accession>
<name>A0A0F9HYI8_9ZZZZ</name>
<dbReference type="GO" id="GO:0019301">
    <property type="term" value="P:rhamnose catabolic process"/>
    <property type="evidence" value="ECO:0007669"/>
    <property type="project" value="InterPro"/>
</dbReference>
<dbReference type="InterPro" id="IPR013449">
    <property type="entry name" value="Rhamnulokinase"/>
</dbReference>
<dbReference type="GO" id="GO:0005524">
    <property type="term" value="F:ATP binding"/>
    <property type="evidence" value="ECO:0007669"/>
    <property type="project" value="UniProtKB-KW"/>
</dbReference>
<evidence type="ECO:0000256" key="5">
    <source>
        <dbReference type="ARBA" id="ARBA00023308"/>
    </source>
</evidence>
<evidence type="ECO:0000313" key="8">
    <source>
        <dbReference type="EMBL" id="KKM08162.1"/>
    </source>
</evidence>
<comment type="caution">
    <text evidence="8">The sequence shown here is derived from an EMBL/GenBank/DDBJ whole genome shotgun (WGS) entry which is preliminary data.</text>
</comment>
<dbReference type="CDD" id="cd07771">
    <property type="entry name" value="ASKHA_NBD_FGGY_RhaB-like"/>
    <property type="match status" value="1"/>
</dbReference>
<feature type="domain" description="Carbohydrate kinase FGGY C-terminal" evidence="7">
    <location>
        <begin position="262"/>
        <end position="451"/>
    </location>
</feature>
<dbReference type="SUPFAM" id="SSF53067">
    <property type="entry name" value="Actin-like ATPase domain"/>
    <property type="match status" value="2"/>
</dbReference>
<protein>
    <recommendedName>
        <fullName evidence="9">Rhamnulokinase</fullName>
    </recommendedName>
</protein>
<evidence type="ECO:0000256" key="3">
    <source>
        <dbReference type="ARBA" id="ARBA00022777"/>
    </source>
</evidence>
<sequence>MPMITQNDIKLQFLALDFGAESGRGELITLCENKIQIEEIHRFPNRPVNLCRTLFWDFPFLFAELLTTLRVCAEKNVALNGIGINTWGVDFGLLGEDGKILANPVHYRDARTNKIHEYSDLIMSREEIFAATACEPWTISSLFQLLAMQRDHSPILKMASSFLNMPDLFNYCLTGKKVSERSIASTSNLMRIDGDWCHDIIHQFQLPDIFEELVEPGTVIGNMSPEIAPQPNMANVPVIATCGHDTAAVAAAVPAIGDNWAFLSSGTWSILGRLRSEPVTTPEFLENGFSNEYTLGGWFLCRNIIGLWLIQELYRKWDTSADPWNYNRMMEEAAQAKSGPIIDVADKCLLAPDDMEESLLDLAHHFQQPLPDSRGELIRCVLESLALEYAYRLELLCSLSKESVDSLFLVGGGSANKLLCRLTANACRIPVYGGVQQCTSLGNALTQAYALDIIKEPGEIRRIMRSSFELTTYEPMDSSFWIDKLGQYKLLTV</sequence>
<evidence type="ECO:0000259" key="7">
    <source>
        <dbReference type="Pfam" id="PF02782"/>
    </source>
</evidence>
<dbReference type="EMBL" id="LAZR01015611">
    <property type="protein sequence ID" value="KKM08162.1"/>
    <property type="molecule type" value="Genomic_DNA"/>
</dbReference>
<dbReference type="Pfam" id="PF02782">
    <property type="entry name" value="FGGY_C"/>
    <property type="match status" value="1"/>
</dbReference>
<dbReference type="Gene3D" id="3.30.420.40">
    <property type="match status" value="2"/>
</dbReference>
<gene>
    <name evidence="8" type="ORF">LCGC14_1726640</name>
</gene>
<dbReference type="PANTHER" id="PTHR43095:SF5">
    <property type="entry name" value="XYLULOSE KINASE"/>
    <property type="match status" value="1"/>
</dbReference>
<keyword evidence="2" id="KW-0547">Nucleotide-binding</keyword>
<dbReference type="InterPro" id="IPR018485">
    <property type="entry name" value="FGGY_C"/>
</dbReference>
<reference evidence="8" key="1">
    <citation type="journal article" date="2015" name="Nature">
        <title>Complex archaea that bridge the gap between prokaryotes and eukaryotes.</title>
        <authorList>
            <person name="Spang A."/>
            <person name="Saw J.H."/>
            <person name="Jorgensen S.L."/>
            <person name="Zaremba-Niedzwiedzka K."/>
            <person name="Martijn J."/>
            <person name="Lind A.E."/>
            <person name="van Eijk R."/>
            <person name="Schleper C."/>
            <person name="Guy L."/>
            <person name="Ettema T.J."/>
        </authorList>
    </citation>
    <scope>NUCLEOTIDE SEQUENCE</scope>
</reference>
<dbReference type="GO" id="GO:0008993">
    <property type="term" value="F:rhamnulokinase activity"/>
    <property type="evidence" value="ECO:0007669"/>
    <property type="project" value="InterPro"/>
</dbReference>
<dbReference type="PANTHER" id="PTHR43095">
    <property type="entry name" value="SUGAR KINASE"/>
    <property type="match status" value="1"/>
</dbReference>
<organism evidence="8">
    <name type="scientific">marine sediment metagenome</name>
    <dbReference type="NCBI Taxonomy" id="412755"/>
    <lineage>
        <taxon>unclassified sequences</taxon>
        <taxon>metagenomes</taxon>
        <taxon>ecological metagenomes</taxon>
    </lineage>
</organism>
<evidence type="ECO:0008006" key="9">
    <source>
        <dbReference type="Google" id="ProtNLM"/>
    </source>
</evidence>
<dbReference type="AlphaFoldDB" id="A0A0F9HYI8"/>
<evidence type="ECO:0000256" key="1">
    <source>
        <dbReference type="ARBA" id="ARBA00022679"/>
    </source>
</evidence>
<dbReference type="InterPro" id="IPR043129">
    <property type="entry name" value="ATPase_NBD"/>
</dbReference>
<keyword evidence="5" id="KW-0684">Rhamnose metabolism</keyword>
<dbReference type="Pfam" id="PF00370">
    <property type="entry name" value="FGGY_N"/>
    <property type="match status" value="1"/>
</dbReference>
<dbReference type="InterPro" id="IPR050406">
    <property type="entry name" value="FGGY_Carb_Kinase"/>
</dbReference>
<evidence type="ECO:0000256" key="2">
    <source>
        <dbReference type="ARBA" id="ARBA00022741"/>
    </source>
</evidence>
<feature type="domain" description="Carbohydrate kinase FGGY N-terminal" evidence="6">
    <location>
        <begin position="55"/>
        <end position="248"/>
    </location>
</feature>
<evidence type="ECO:0000256" key="4">
    <source>
        <dbReference type="ARBA" id="ARBA00022840"/>
    </source>
</evidence>
<keyword evidence="4" id="KW-0067">ATP-binding</keyword>
<keyword evidence="1" id="KW-0808">Transferase</keyword>
<dbReference type="InterPro" id="IPR018484">
    <property type="entry name" value="FGGY_N"/>
</dbReference>